<dbReference type="AlphaFoldDB" id="A0A177JWI7"/>
<organism evidence="1 2">
    <name type="scientific">Sphingobium yanoikuyae</name>
    <name type="common">Sphingomonas yanoikuyae</name>
    <dbReference type="NCBI Taxonomy" id="13690"/>
    <lineage>
        <taxon>Bacteria</taxon>
        <taxon>Pseudomonadati</taxon>
        <taxon>Pseudomonadota</taxon>
        <taxon>Alphaproteobacteria</taxon>
        <taxon>Sphingomonadales</taxon>
        <taxon>Sphingomonadaceae</taxon>
        <taxon>Sphingobium</taxon>
    </lineage>
</organism>
<name>A0A177JWI7_SPHYA</name>
<evidence type="ECO:0000313" key="1">
    <source>
        <dbReference type="EMBL" id="OAH44695.1"/>
    </source>
</evidence>
<dbReference type="RefSeq" id="WP_063976395.1">
    <property type="nucleotide sequence ID" value="NZ_LSTR01000028.1"/>
</dbReference>
<dbReference type="EMBL" id="LSTR01000028">
    <property type="protein sequence ID" value="OAH44695.1"/>
    <property type="molecule type" value="Genomic_DNA"/>
</dbReference>
<comment type="caution">
    <text evidence="1">The sequence shown here is derived from an EMBL/GenBank/DDBJ whole genome shotgun (WGS) entry which is preliminary data.</text>
</comment>
<proteinExistence type="predicted"/>
<evidence type="ECO:0000313" key="2">
    <source>
        <dbReference type="Proteomes" id="UP000077262"/>
    </source>
</evidence>
<gene>
    <name evidence="1" type="ORF">AX777_20720</name>
</gene>
<sequence length="83" mass="9312">MSKSDAELVQDMFYRQANAREYSYFDLPGYSDWATRKLDEGVGPEILGHLEAFTLVMLPDEAAAANDAYFDEALDDLRTSLGL</sequence>
<accession>A0A177JWI7</accession>
<dbReference type="Proteomes" id="UP000077262">
    <property type="component" value="Unassembled WGS sequence"/>
</dbReference>
<dbReference type="OrthoDB" id="9182451at2"/>
<reference evidence="1 2" key="1">
    <citation type="submission" date="2016-02" db="EMBL/GenBank/DDBJ databases">
        <authorList>
            <person name="Wen L."/>
            <person name="He K."/>
            <person name="Yang H."/>
        </authorList>
    </citation>
    <scope>NUCLEOTIDE SEQUENCE [LARGE SCALE GENOMIC DNA]</scope>
    <source>
        <strain evidence="1 2">CD09_2</strain>
    </source>
</reference>
<protein>
    <submittedName>
        <fullName evidence="1">Uncharacterized protein</fullName>
    </submittedName>
</protein>